<proteinExistence type="inferred from homology"/>
<dbReference type="NCBIfam" id="NF009727">
    <property type="entry name" value="PRK13254.1-1"/>
    <property type="match status" value="1"/>
</dbReference>
<comment type="caution">
    <text evidence="13">The sequence shown here is derived from an EMBL/GenBank/DDBJ whole genome shotgun (WGS) entry which is preliminary data.</text>
</comment>
<accession>T0IWP5</accession>
<feature type="topological domain" description="Extracellular" evidence="10">
    <location>
        <begin position="29"/>
        <end position="148"/>
    </location>
</feature>
<dbReference type="EMBL" id="AUWY01000125">
    <property type="protein sequence ID" value="EQB30176.1"/>
    <property type="molecule type" value="Genomic_DNA"/>
</dbReference>
<dbReference type="Pfam" id="PF03100">
    <property type="entry name" value="CcmE"/>
    <property type="match status" value="1"/>
</dbReference>
<keyword evidence="3 10" id="KW-0812">Transmembrane</keyword>
<evidence type="ECO:0000256" key="2">
    <source>
        <dbReference type="ARBA" id="ARBA00022617"/>
    </source>
</evidence>
<evidence type="ECO:0000256" key="3">
    <source>
        <dbReference type="ARBA" id="ARBA00022692"/>
    </source>
</evidence>
<dbReference type="RefSeq" id="WP_021319800.1">
    <property type="nucleotide sequence ID" value="NZ_AUWY01000125.1"/>
</dbReference>
<feature type="chain" id="PRO_5004565432" description="Cytochrome c-type biogenesis protein CcmE" evidence="12">
    <location>
        <begin position="26"/>
        <end position="148"/>
    </location>
</feature>
<dbReference type="eggNOG" id="COG2332">
    <property type="taxonomic scope" value="Bacteria"/>
</dbReference>
<feature type="binding site" description="covalent" evidence="10 11">
    <location>
        <position position="123"/>
    </location>
    <ligand>
        <name>heme</name>
        <dbReference type="ChEBI" id="CHEBI:30413"/>
    </ligand>
</feature>
<keyword evidence="9 10" id="KW-0472">Membrane</keyword>
<keyword evidence="4 10" id="KW-0479">Metal-binding</keyword>
<keyword evidence="6 10" id="KW-0735">Signal-anchor</keyword>
<dbReference type="OrthoDB" id="9793584at2"/>
<dbReference type="InterPro" id="IPR012340">
    <property type="entry name" value="NA-bd_OB-fold"/>
</dbReference>
<dbReference type="Gene3D" id="2.40.50.140">
    <property type="entry name" value="Nucleic acid-binding proteins"/>
    <property type="match status" value="1"/>
</dbReference>
<dbReference type="HAMAP" id="MF_01959">
    <property type="entry name" value="CcmE"/>
    <property type="match status" value="1"/>
</dbReference>
<name>T0IWP5_9SPHN</name>
<comment type="function">
    <text evidence="10">Heme chaperone required for the biogenesis of c-type cytochromes. Transiently binds heme delivered by CcmC and transfers the heme to apo-cytochromes in a process facilitated by CcmF and CcmH.</text>
</comment>
<evidence type="ECO:0000256" key="5">
    <source>
        <dbReference type="ARBA" id="ARBA00022748"/>
    </source>
</evidence>
<evidence type="ECO:0000256" key="10">
    <source>
        <dbReference type="HAMAP-Rule" id="MF_01959"/>
    </source>
</evidence>
<evidence type="ECO:0000256" key="9">
    <source>
        <dbReference type="ARBA" id="ARBA00023136"/>
    </source>
</evidence>
<keyword evidence="14" id="KW-1185">Reference proteome</keyword>
<comment type="similarity">
    <text evidence="10">Belongs to the CcmE/CycJ family.</text>
</comment>
<feature type="signal peptide" evidence="12">
    <location>
        <begin position="1"/>
        <end position="25"/>
    </location>
</feature>
<evidence type="ECO:0000313" key="13">
    <source>
        <dbReference type="EMBL" id="EQB30176.1"/>
    </source>
</evidence>
<dbReference type="GO" id="GO:0046872">
    <property type="term" value="F:metal ion binding"/>
    <property type="evidence" value="ECO:0007669"/>
    <property type="project" value="UniProtKB-KW"/>
</dbReference>
<dbReference type="SUPFAM" id="SSF82093">
    <property type="entry name" value="Heme chaperone CcmE"/>
    <property type="match status" value="1"/>
</dbReference>
<dbReference type="GO" id="GO:0005886">
    <property type="term" value="C:plasma membrane"/>
    <property type="evidence" value="ECO:0007669"/>
    <property type="project" value="UniProtKB-SubCell"/>
</dbReference>
<comment type="subcellular location">
    <subcellularLocation>
        <location evidence="10">Cell membrane</location>
        <topology evidence="10">Single-pass type II membrane protein</topology>
    </subcellularLocation>
    <subcellularLocation>
        <location evidence="1">Membrane</location>
    </subcellularLocation>
</comment>
<evidence type="ECO:0000256" key="8">
    <source>
        <dbReference type="ARBA" id="ARBA00023004"/>
    </source>
</evidence>
<evidence type="ECO:0000256" key="4">
    <source>
        <dbReference type="ARBA" id="ARBA00022723"/>
    </source>
</evidence>
<organism evidence="13 14">
    <name type="scientific">Sphingobium ummariense RL-3</name>
    <dbReference type="NCBI Taxonomy" id="1346791"/>
    <lineage>
        <taxon>Bacteria</taxon>
        <taxon>Pseudomonadati</taxon>
        <taxon>Pseudomonadota</taxon>
        <taxon>Alphaproteobacteria</taxon>
        <taxon>Sphingomonadales</taxon>
        <taxon>Sphingomonadaceae</taxon>
        <taxon>Sphingobium</taxon>
    </lineage>
</organism>
<sequence>MKAKHQRLVLALVALAALVGAGLLAASALRDEAAYFYAPADVRAKGVEPGKAIRLGGMVVKGSLKRATDGVTLRFDVTDGKATVPAVFSGIAPDLFKEGSGVVAEGAFDAKGTFVATNLLAKHDERYMPRELEGMKYDEATHQLKVER</sequence>
<evidence type="ECO:0000256" key="11">
    <source>
        <dbReference type="PIRSR" id="PIRSR604329-50"/>
    </source>
</evidence>
<dbReference type="InterPro" id="IPR036127">
    <property type="entry name" value="CcmE-like_sf"/>
</dbReference>
<dbReference type="GO" id="GO:0017004">
    <property type="term" value="P:cytochrome complex assembly"/>
    <property type="evidence" value="ECO:0007669"/>
    <property type="project" value="UniProtKB-KW"/>
</dbReference>
<dbReference type="GO" id="GO:0020037">
    <property type="term" value="F:heme binding"/>
    <property type="evidence" value="ECO:0007669"/>
    <property type="project" value="InterPro"/>
</dbReference>
<keyword evidence="8 10" id="KW-0408">Iron</keyword>
<dbReference type="PANTHER" id="PTHR34128:SF2">
    <property type="entry name" value="CYTOCHROME C-TYPE BIOGENESIS PROTEIN CCME HOMOLOG, MITOCHONDRIAL"/>
    <property type="match status" value="1"/>
</dbReference>
<keyword evidence="7 10" id="KW-1133">Transmembrane helix</keyword>
<evidence type="ECO:0000256" key="1">
    <source>
        <dbReference type="ARBA" id="ARBA00004370"/>
    </source>
</evidence>
<keyword evidence="5 10" id="KW-0201">Cytochrome c-type biogenesis</keyword>
<feature type="binding site" description="axial binding residue" evidence="10 11">
    <location>
        <position position="127"/>
    </location>
    <ligand>
        <name>heme</name>
        <dbReference type="ChEBI" id="CHEBI:30413"/>
    </ligand>
    <ligandPart>
        <name>Fe</name>
        <dbReference type="ChEBI" id="CHEBI:18248"/>
    </ligandPart>
</feature>
<reference evidence="13 14" key="1">
    <citation type="journal article" date="2013" name="Genome Announc.">
        <title>Draft Genome Sequence of Sphingobium ummariense Strain RL-3, a Hexachlorocyclohexane-Degrading Bacterium.</title>
        <authorList>
            <person name="Kohli P."/>
            <person name="Dua A."/>
            <person name="Sangwan N."/>
            <person name="Oldach P."/>
            <person name="Khurana J.P."/>
            <person name="Lal R."/>
        </authorList>
    </citation>
    <scope>NUCLEOTIDE SEQUENCE [LARGE SCALE GENOMIC DNA]</scope>
    <source>
        <strain evidence="13 14">RL-3</strain>
    </source>
</reference>
<dbReference type="Proteomes" id="UP000015523">
    <property type="component" value="Unassembled WGS sequence"/>
</dbReference>
<dbReference type="GO" id="GO:0017003">
    <property type="term" value="P:protein-heme linkage"/>
    <property type="evidence" value="ECO:0007669"/>
    <property type="project" value="UniProtKB-UniRule"/>
</dbReference>
<keyword evidence="10" id="KW-1003">Cell membrane</keyword>
<protein>
    <recommendedName>
        <fullName evidence="10">Cytochrome c-type biogenesis protein CcmE</fullName>
    </recommendedName>
    <alternativeName>
        <fullName evidence="10">Cytochrome c maturation protein E</fullName>
    </alternativeName>
    <alternativeName>
        <fullName evidence="10">Heme chaperone CcmE</fullName>
    </alternativeName>
</protein>
<dbReference type="STRING" id="1346791.M529_21115"/>
<keyword evidence="2 10" id="KW-0349">Heme</keyword>
<dbReference type="NCBIfam" id="NF009731">
    <property type="entry name" value="PRK13254.1-5"/>
    <property type="match status" value="1"/>
</dbReference>
<dbReference type="PATRIC" id="fig|1346791.3.peg.4085"/>
<keyword evidence="12" id="KW-0732">Signal</keyword>
<evidence type="ECO:0000313" key="14">
    <source>
        <dbReference type="Proteomes" id="UP000015523"/>
    </source>
</evidence>
<feature type="topological domain" description="Cytoplasmic" evidence="10">
    <location>
        <begin position="1"/>
        <end position="7"/>
    </location>
</feature>
<evidence type="ECO:0000256" key="12">
    <source>
        <dbReference type="SAM" id="SignalP"/>
    </source>
</evidence>
<gene>
    <name evidence="10" type="primary">ccmE</name>
    <name evidence="10" type="synonym">cycJ</name>
    <name evidence="13" type="ORF">M529_21115</name>
</gene>
<dbReference type="InterPro" id="IPR004329">
    <property type="entry name" value="CcmE"/>
</dbReference>
<evidence type="ECO:0000256" key="6">
    <source>
        <dbReference type="ARBA" id="ARBA00022968"/>
    </source>
</evidence>
<dbReference type="PANTHER" id="PTHR34128">
    <property type="entry name" value="CYTOCHROME C-TYPE BIOGENESIS PROTEIN CCME HOMOLOG, MITOCHONDRIAL"/>
    <property type="match status" value="1"/>
</dbReference>
<evidence type="ECO:0000256" key="7">
    <source>
        <dbReference type="ARBA" id="ARBA00022989"/>
    </source>
</evidence>
<dbReference type="AlphaFoldDB" id="T0IWP5"/>